<dbReference type="OrthoDB" id="59470at2759"/>
<dbReference type="InterPro" id="IPR013766">
    <property type="entry name" value="Thioredoxin_domain"/>
</dbReference>
<feature type="transmembrane region" description="Helical" evidence="10">
    <location>
        <begin position="57"/>
        <end position="76"/>
    </location>
</feature>
<keyword evidence="10" id="KW-1133">Transmembrane helix</keyword>
<dbReference type="Gene3D" id="3.40.30.10">
    <property type="entry name" value="Glutaredoxin"/>
    <property type="match status" value="2"/>
</dbReference>
<evidence type="ECO:0000259" key="11">
    <source>
        <dbReference type="PROSITE" id="PS51324"/>
    </source>
</evidence>
<evidence type="ECO:0000256" key="8">
    <source>
        <dbReference type="ARBA" id="ARBA00023180"/>
    </source>
</evidence>
<dbReference type="InterPro" id="IPR036774">
    <property type="entry name" value="ERV/ALR_sulphydryl_oxid_sf"/>
</dbReference>
<dbReference type="GO" id="GO:0000139">
    <property type="term" value="C:Golgi membrane"/>
    <property type="evidence" value="ECO:0007669"/>
    <property type="project" value="TreeGrafter"/>
</dbReference>
<evidence type="ECO:0000256" key="4">
    <source>
        <dbReference type="ARBA" id="ARBA00022729"/>
    </source>
</evidence>
<protein>
    <recommendedName>
        <fullName evidence="10">Sulfhydryl oxidase</fullName>
        <ecNumber evidence="10">1.8.3.2</ecNumber>
    </recommendedName>
</protein>
<dbReference type="FunFam" id="3.40.30.10:FF:000425">
    <property type="entry name" value="Sulfhydryl oxidase"/>
    <property type="match status" value="1"/>
</dbReference>
<comment type="caution">
    <text evidence="10">Lacks conserved residue(s) required for the propagation of feature annotation.</text>
</comment>
<dbReference type="GO" id="GO:0003756">
    <property type="term" value="F:protein disulfide isomerase activity"/>
    <property type="evidence" value="ECO:0007669"/>
    <property type="project" value="TreeGrafter"/>
</dbReference>
<comment type="caution">
    <text evidence="13">The sequence shown here is derived from an EMBL/GenBank/DDBJ whole genome shotgun (WGS) entry which is preliminary data.</text>
</comment>
<dbReference type="Pfam" id="PF04777">
    <property type="entry name" value="Evr1_Alr"/>
    <property type="match status" value="1"/>
</dbReference>
<keyword evidence="10" id="KW-0472">Membrane</keyword>
<dbReference type="SUPFAM" id="SSF69000">
    <property type="entry name" value="FAD-dependent thiol oxidase"/>
    <property type="match status" value="2"/>
</dbReference>
<name>A0A0B2VSJ1_TOXCA</name>
<dbReference type="PANTHER" id="PTHR22897:SF26">
    <property type="entry name" value="SULFHYDRYL OXIDASE"/>
    <property type="match status" value="1"/>
</dbReference>
<dbReference type="PROSITE" id="PS51352">
    <property type="entry name" value="THIOREDOXIN_2"/>
    <property type="match status" value="2"/>
</dbReference>
<comment type="catalytic activity">
    <reaction evidence="9 10">
        <text>2 R'C(R)SH + O2 = R'C(R)S-S(R)CR' + H2O2</text>
        <dbReference type="Rhea" id="RHEA:17357"/>
        <dbReference type="ChEBI" id="CHEBI:15379"/>
        <dbReference type="ChEBI" id="CHEBI:16240"/>
        <dbReference type="ChEBI" id="CHEBI:16520"/>
        <dbReference type="ChEBI" id="CHEBI:17412"/>
        <dbReference type="EC" id="1.8.3.2"/>
    </reaction>
</comment>
<feature type="domain" description="ERV/ALR sulfhydryl oxidase" evidence="11">
    <location>
        <begin position="641"/>
        <end position="748"/>
    </location>
</feature>
<feature type="transmembrane region" description="Helical" evidence="10">
    <location>
        <begin position="997"/>
        <end position="1015"/>
    </location>
</feature>
<evidence type="ECO:0000256" key="7">
    <source>
        <dbReference type="ARBA" id="ARBA00023157"/>
    </source>
</evidence>
<evidence type="ECO:0000313" key="14">
    <source>
        <dbReference type="Proteomes" id="UP000031036"/>
    </source>
</evidence>
<gene>
    <name evidence="13" type="primary">Qsox1</name>
    <name evidence="13" type="ORF">Tcan_11408</name>
</gene>
<keyword evidence="8" id="KW-0325">Glycoprotein</keyword>
<evidence type="ECO:0000256" key="3">
    <source>
        <dbReference type="ARBA" id="ARBA00022630"/>
    </source>
</evidence>
<dbReference type="Pfam" id="PF00085">
    <property type="entry name" value="Thioredoxin"/>
    <property type="match status" value="2"/>
</dbReference>
<accession>A0A0B2VSJ1</accession>
<evidence type="ECO:0000256" key="10">
    <source>
        <dbReference type="RuleBase" id="RU371123"/>
    </source>
</evidence>
<dbReference type="GO" id="GO:0006457">
    <property type="term" value="P:protein folding"/>
    <property type="evidence" value="ECO:0007669"/>
    <property type="project" value="TreeGrafter"/>
</dbReference>
<dbReference type="SUPFAM" id="SSF52833">
    <property type="entry name" value="Thioredoxin-like"/>
    <property type="match status" value="2"/>
</dbReference>
<dbReference type="Proteomes" id="UP000031036">
    <property type="component" value="Unassembled WGS sequence"/>
</dbReference>
<keyword evidence="10" id="KW-0812">Transmembrane</keyword>
<dbReference type="Gene3D" id="1.20.120.310">
    <property type="entry name" value="ERV/ALR sulfhydryl oxidase domain"/>
    <property type="match status" value="2"/>
</dbReference>
<comment type="similarity">
    <text evidence="2">Belongs to the quiescin-sulfhydryl oxidase (QSOX) family.</text>
</comment>
<sequence length="1036" mass="119013">MRWVALLSVVDGFVICGERFAVCGEWLCRTGWMALSYAVGGFVVCGGWLCRMRWVALSYAVGGFVVCGGWLCRMRWVALSYAVGGFVVCGGWLCRMRWVALSYAVGGFVVCAVCGRTREARLFQLSVYKMTRCNCQTFLLISVLINCVIGDEKSLFSADDPILQLDVDNFGEKIYHQRKAFFVEFYSSWCGACIAYAPLYKKFALEVKTWNPIVEVAAVNCADDRNLKVCRDHSIEAFPTIKLSVYKMTRCNCQTFLLISVLINCVIGDEKSLFSADDPILQLDVDNFGEKIYHQRKAFFVEFYSSWCGACIAYAPLYKKFALEVKTWNPIVEVAAVNCADDRNLKVCRDHSIEAFPTIKYFKYMSIGKDDGIRYDGDKQEVSTLALDVAQLVREDWIRQRPTEWPNFDYAYNSSSLDSLWQSSFPETKLLALIVESHPARVAWAEKINFATDRRVNIVLLSSGDYLARTLGATVTTDLPRLFLYAREQPTQPIFSSEPKITWLQIQEKITERLIPEQPAVVTAPPIEHRVEQTVTVNWNQFEVQLLDLTSAMYYILKDEIPRRQVIEGENMKALKLWIHMLKKYAPGTVPIRRLFYRLDERLSPAQQVSAEQWIAEVDSVQSELGYPLPTNMTWLACRGSKPYLRGYSCGLWTLLHAVTVQAYKIEENNPSFDAAEEVIEPIHQFIYRFFSCEVCGRHFHNHVLKTDKTTIKRAADSIMWLWRAHNIVNKILAKSQSEDPAFPKQQFPPSSICATCHSDDGFVESEVLNFLISYYSDIKTDSAEQAPVYKVSEFEGGELRSAGSKRFNPRFAVAADKVDRLEETEQRLRRENVDASPQRRWKKLNANEYADSIMWLWRAHNIVNKILAKSQSEDPAFPKQQFPPSSICATCHSDDGFVESEVLNFLISYYSDIKTDSAEQAPVYKVSEFEGGELRSAGSKRFNPRFAVAADKVDRLEETEQRLRRENVDASPQRRWKKLNANEYVTPYDSSSGSHFFYLFWLSVAAAVMFFVYVKYRRNRTKFWKTFYYYNDYKL</sequence>
<dbReference type="InterPro" id="IPR036249">
    <property type="entry name" value="Thioredoxin-like_sf"/>
</dbReference>
<evidence type="ECO:0000256" key="6">
    <source>
        <dbReference type="ARBA" id="ARBA00023002"/>
    </source>
</evidence>
<evidence type="ECO:0000256" key="2">
    <source>
        <dbReference type="ARBA" id="ARBA00006041"/>
    </source>
</evidence>
<feature type="transmembrane region" description="Helical" evidence="10">
    <location>
        <begin position="31"/>
        <end position="50"/>
    </location>
</feature>
<evidence type="ECO:0000259" key="12">
    <source>
        <dbReference type="PROSITE" id="PS51352"/>
    </source>
</evidence>
<keyword evidence="14" id="KW-1185">Reference proteome</keyword>
<feature type="transmembrane region" description="Helical" evidence="10">
    <location>
        <begin position="96"/>
        <end position="115"/>
    </location>
</feature>
<dbReference type="GO" id="GO:0016971">
    <property type="term" value="F:flavin-dependent sulfhydryl oxidase activity"/>
    <property type="evidence" value="ECO:0007669"/>
    <property type="project" value="InterPro"/>
</dbReference>
<feature type="domain" description="Thioredoxin" evidence="12">
    <location>
        <begin position="265"/>
        <end position="403"/>
    </location>
</feature>
<evidence type="ECO:0000256" key="1">
    <source>
        <dbReference type="ARBA" id="ARBA00001974"/>
    </source>
</evidence>
<dbReference type="EC" id="1.8.3.2" evidence="10"/>
<dbReference type="InterPro" id="IPR039798">
    <property type="entry name" value="Sulfhydryl_oxidase"/>
</dbReference>
<dbReference type="EMBL" id="JPKZ01000906">
    <property type="protein sequence ID" value="KHN84673.1"/>
    <property type="molecule type" value="Genomic_DNA"/>
</dbReference>
<keyword evidence="3 10" id="KW-0285">Flavoprotein</keyword>
<dbReference type="CDD" id="cd02992">
    <property type="entry name" value="PDI_a_QSOX"/>
    <property type="match status" value="1"/>
</dbReference>
<keyword evidence="5 10" id="KW-0274">FAD</keyword>
<dbReference type="AlphaFoldDB" id="A0A0B2VSJ1"/>
<evidence type="ECO:0000256" key="9">
    <source>
        <dbReference type="ARBA" id="ARBA00048864"/>
    </source>
</evidence>
<dbReference type="GO" id="GO:0005615">
    <property type="term" value="C:extracellular space"/>
    <property type="evidence" value="ECO:0007669"/>
    <property type="project" value="TreeGrafter"/>
</dbReference>
<dbReference type="InterPro" id="IPR042568">
    <property type="entry name" value="QSOX_FAD-bd_sf"/>
</dbReference>
<dbReference type="InterPro" id="IPR017905">
    <property type="entry name" value="ERV/ALR_sulphydryl_oxidase"/>
</dbReference>
<keyword evidence="6 10" id="KW-0560">Oxidoreductase</keyword>
<keyword evidence="4" id="KW-0732">Signal</keyword>
<dbReference type="STRING" id="6265.A0A0B2VSJ1"/>
<dbReference type="PROSITE" id="PS51324">
    <property type="entry name" value="ERV_ALR"/>
    <property type="match status" value="1"/>
</dbReference>
<organism evidence="13 14">
    <name type="scientific">Toxocara canis</name>
    <name type="common">Canine roundworm</name>
    <dbReference type="NCBI Taxonomy" id="6265"/>
    <lineage>
        <taxon>Eukaryota</taxon>
        <taxon>Metazoa</taxon>
        <taxon>Ecdysozoa</taxon>
        <taxon>Nematoda</taxon>
        <taxon>Chromadorea</taxon>
        <taxon>Rhabditida</taxon>
        <taxon>Spirurina</taxon>
        <taxon>Ascaridomorpha</taxon>
        <taxon>Ascaridoidea</taxon>
        <taxon>Toxocaridae</taxon>
        <taxon>Toxocara</taxon>
    </lineage>
</organism>
<evidence type="ECO:0000313" key="13">
    <source>
        <dbReference type="EMBL" id="KHN84673.1"/>
    </source>
</evidence>
<dbReference type="Gene3D" id="1.20.120.1960">
    <property type="entry name" value="QSOX sulfhydryl oxidase domain"/>
    <property type="match status" value="1"/>
</dbReference>
<keyword evidence="7" id="KW-1015">Disulfide bond</keyword>
<dbReference type="Pfam" id="PF18371">
    <property type="entry name" value="FAD_SOX"/>
    <property type="match status" value="1"/>
</dbReference>
<feature type="domain" description="Thioredoxin" evidence="12">
    <location>
        <begin position="147"/>
        <end position="264"/>
    </location>
</feature>
<dbReference type="PANTHER" id="PTHR22897">
    <property type="entry name" value="QUIESCIN Q6-RELATED SULFHYDRYL OXIDASE"/>
    <property type="match status" value="1"/>
</dbReference>
<comment type="cofactor">
    <cofactor evidence="1 10">
        <name>FAD</name>
        <dbReference type="ChEBI" id="CHEBI:57692"/>
    </cofactor>
</comment>
<proteinExistence type="inferred from homology"/>
<reference evidence="13 14" key="1">
    <citation type="submission" date="2014-11" db="EMBL/GenBank/DDBJ databases">
        <title>Genetic blueprint of the zoonotic pathogen Toxocara canis.</title>
        <authorList>
            <person name="Zhu X.-Q."/>
            <person name="Korhonen P.K."/>
            <person name="Cai H."/>
            <person name="Young N.D."/>
            <person name="Nejsum P."/>
            <person name="von Samson-Himmelstjerna G."/>
            <person name="Boag P.R."/>
            <person name="Tan P."/>
            <person name="Li Q."/>
            <person name="Min J."/>
            <person name="Yang Y."/>
            <person name="Wang X."/>
            <person name="Fang X."/>
            <person name="Hall R.S."/>
            <person name="Hofmann A."/>
            <person name="Sternberg P.W."/>
            <person name="Jex A.R."/>
            <person name="Gasser R.B."/>
        </authorList>
    </citation>
    <scope>NUCLEOTIDE SEQUENCE [LARGE SCALE GENOMIC DNA]</scope>
    <source>
        <strain evidence="13">PN_DK_2014</strain>
    </source>
</reference>
<dbReference type="InterPro" id="IPR040986">
    <property type="entry name" value="QSOX_FAD-bd_dom"/>
</dbReference>
<evidence type="ECO:0000256" key="5">
    <source>
        <dbReference type="ARBA" id="ARBA00022827"/>
    </source>
</evidence>